<organism evidence="3 4">
    <name type="scientific">Lasiosphaeris hirsuta</name>
    <dbReference type="NCBI Taxonomy" id="260670"/>
    <lineage>
        <taxon>Eukaryota</taxon>
        <taxon>Fungi</taxon>
        <taxon>Dikarya</taxon>
        <taxon>Ascomycota</taxon>
        <taxon>Pezizomycotina</taxon>
        <taxon>Sordariomycetes</taxon>
        <taxon>Sordariomycetidae</taxon>
        <taxon>Sordariales</taxon>
        <taxon>Lasiosphaeriaceae</taxon>
        <taxon>Lasiosphaeris</taxon>
    </lineage>
</organism>
<keyword evidence="4" id="KW-1185">Reference proteome</keyword>
<dbReference type="AlphaFoldDB" id="A0AA40AZP6"/>
<sequence>MVGPYADPQLLEHRQQQYQGSNSSSVTLPNIDSFFAGDNLFPEDTDIHKEFDSSSFALHPLKPAHPLPLNHATLNLPSHDPFLHDLPACPPYPTPPPPQPDPAPQDPCPSTTTTAYHTTNSLRQQLQQAACERDEARMVVSALRNEVYAARQAEKRLRAERDDARGQVLFLRREGRLAEWRLRRERNEMRTAAAVVGRAKRRKGIGESP</sequence>
<accession>A0AA40AZP6</accession>
<feature type="compositionally biased region" description="Pro residues" evidence="2">
    <location>
        <begin position="88"/>
        <end position="107"/>
    </location>
</feature>
<dbReference type="Proteomes" id="UP001172102">
    <property type="component" value="Unassembled WGS sequence"/>
</dbReference>
<name>A0AA40AZP6_9PEZI</name>
<gene>
    <name evidence="3" type="ORF">B0H67DRAFT_680407</name>
</gene>
<evidence type="ECO:0000256" key="2">
    <source>
        <dbReference type="SAM" id="MobiDB-lite"/>
    </source>
</evidence>
<protein>
    <submittedName>
        <fullName evidence="3">Uncharacterized protein</fullName>
    </submittedName>
</protein>
<evidence type="ECO:0000256" key="1">
    <source>
        <dbReference type="SAM" id="Coils"/>
    </source>
</evidence>
<evidence type="ECO:0000313" key="4">
    <source>
        <dbReference type="Proteomes" id="UP001172102"/>
    </source>
</evidence>
<proteinExistence type="predicted"/>
<feature type="region of interest" description="Disordered" evidence="2">
    <location>
        <begin position="85"/>
        <end position="113"/>
    </location>
</feature>
<dbReference type="EMBL" id="JAUKUA010000002">
    <property type="protein sequence ID" value="KAK0724937.1"/>
    <property type="molecule type" value="Genomic_DNA"/>
</dbReference>
<reference evidence="3" key="1">
    <citation type="submission" date="2023-06" db="EMBL/GenBank/DDBJ databases">
        <title>Genome-scale phylogeny and comparative genomics of the fungal order Sordariales.</title>
        <authorList>
            <consortium name="Lawrence Berkeley National Laboratory"/>
            <person name="Hensen N."/>
            <person name="Bonometti L."/>
            <person name="Westerberg I."/>
            <person name="Brannstrom I.O."/>
            <person name="Guillou S."/>
            <person name="Cros-Aarteil S."/>
            <person name="Calhoun S."/>
            <person name="Haridas S."/>
            <person name="Kuo A."/>
            <person name="Mondo S."/>
            <person name="Pangilinan J."/>
            <person name="Riley R."/>
            <person name="Labutti K."/>
            <person name="Andreopoulos B."/>
            <person name="Lipzen A."/>
            <person name="Chen C."/>
            <person name="Yanf M."/>
            <person name="Daum C."/>
            <person name="Ng V."/>
            <person name="Clum A."/>
            <person name="Steindorff A."/>
            <person name="Ohm R."/>
            <person name="Martin F."/>
            <person name="Silar P."/>
            <person name="Natvig D."/>
            <person name="Lalanne C."/>
            <person name="Gautier V."/>
            <person name="Ament-Velasquez S.L."/>
            <person name="Kruys A."/>
            <person name="Hutchinson M.I."/>
            <person name="Powell A.J."/>
            <person name="Barry K."/>
            <person name="Miller A.N."/>
            <person name="Grigoriev I.V."/>
            <person name="Debuchy R."/>
            <person name="Gladieux P."/>
            <person name="Thoren M.H."/>
            <person name="Johannesson H."/>
        </authorList>
    </citation>
    <scope>NUCLEOTIDE SEQUENCE</scope>
    <source>
        <strain evidence="3">SMH4607-1</strain>
    </source>
</reference>
<comment type="caution">
    <text evidence="3">The sequence shown here is derived from an EMBL/GenBank/DDBJ whole genome shotgun (WGS) entry which is preliminary data.</text>
</comment>
<keyword evidence="1" id="KW-0175">Coiled coil</keyword>
<evidence type="ECO:0000313" key="3">
    <source>
        <dbReference type="EMBL" id="KAK0724937.1"/>
    </source>
</evidence>
<feature type="coiled-coil region" evidence="1">
    <location>
        <begin position="126"/>
        <end position="174"/>
    </location>
</feature>